<gene>
    <name evidence="2" type="ORF">SH580_15265</name>
</gene>
<dbReference type="Proteomes" id="UP001324993">
    <property type="component" value="Chromosome"/>
</dbReference>
<evidence type="ECO:0000313" key="2">
    <source>
        <dbReference type="EMBL" id="WPJ94791.1"/>
    </source>
</evidence>
<proteinExistence type="predicted"/>
<dbReference type="EMBL" id="CP138858">
    <property type="protein sequence ID" value="WPJ94791.1"/>
    <property type="molecule type" value="Genomic_DNA"/>
</dbReference>
<dbReference type="InterPro" id="IPR027802">
    <property type="entry name" value="Multi-ubiquitin_dom"/>
</dbReference>
<reference evidence="2 3" key="1">
    <citation type="submission" date="2023-11" db="EMBL/GenBank/DDBJ databases">
        <title>Coraliomargarita sp. nov., isolated from marine algae.</title>
        <authorList>
            <person name="Lee J.K."/>
            <person name="Baek J.H."/>
            <person name="Kim J.M."/>
            <person name="Choi D.G."/>
            <person name="Jeon C.O."/>
        </authorList>
    </citation>
    <scope>NUCLEOTIDE SEQUENCE [LARGE SCALE GENOMIC DNA]</scope>
    <source>
        <strain evidence="2 3">J2-16</strain>
    </source>
</reference>
<dbReference type="Pfam" id="PF14452">
    <property type="entry name" value="Multi_ubiq"/>
    <property type="match status" value="1"/>
</dbReference>
<accession>A0ABZ0RHW5</accession>
<organism evidence="2 3">
    <name type="scientific">Coraliomargarita algicola</name>
    <dbReference type="NCBI Taxonomy" id="3092156"/>
    <lineage>
        <taxon>Bacteria</taxon>
        <taxon>Pseudomonadati</taxon>
        <taxon>Verrucomicrobiota</taxon>
        <taxon>Opitutia</taxon>
        <taxon>Puniceicoccales</taxon>
        <taxon>Coraliomargaritaceae</taxon>
        <taxon>Coraliomargarita</taxon>
    </lineage>
</organism>
<evidence type="ECO:0000313" key="3">
    <source>
        <dbReference type="Proteomes" id="UP001324993"/>
    </source>
</evidence>
<sequence>MTSTRSTEAKTIASINDNIVITPQKTASIQLLLDQTNLPNEAGLYRDHQSPNDPWFAADEEISLSEGSSFYTGEPPCRASPPVNDVPAKYVVTVNDHPEYTNRREQTGASLRRLFDLDDDVELLIDTMSPNDIVIADEDPVDLGQSNVLITRDRNCDPLRINIIVNARPKVATKCRLSYREIVELAFPNPNFATQVFTVTYCKGPRRKPEGSLSDGDTVKIVEGMEFNVTQTNKS</sequence>
<dbReference type="RefSeq" id="WP_319831702.1">
    <property type="nucleotide sequence ID" value="NZ_CP138858.1"/>
</dbReference>
<name>A0ABZ0RHW5_9BACT</name>
<evidence type="ECO:0000259" key="1">
    <source>
        <dbReference type="Pfam" id="PF14452"/>
    </source>
</evidence>
<protein>
    <submittedName>
        <fullName evidence="2">Multiubiquitin domain-containing protein</fullName>
    </submittedName>
</protein>
<keyword evidence="3" id="KW-1185">Reference proteome</keyword>
<feature type="domain" description="Multi-ubiquitin" evidence="1">
    <location>
        <begin position="162"/>
        <end position="232"/>
    </location>
</feature>